<gene>
    <name evidence="1" type="ORF">EV659_1045</name>
</gene>
<accession>A0A4V2SPG7</accession>
<dbReference type="RefSeq" id="WP_132708068.1">
    <property type="nucleotide sequence ID" value="NZ_JACIGF010000004.1"/>
</dbReference>
<dbReference type="EMBL" id="SLXO01000004">
    <property type="protein sequence ID" value="TCP35156.1"/>
    <property type="molecule type" value="Genomic_DNA"/>
</dbReference>
<comment type="caution">
    <text evidence="1">The sequence shown here is derived from an EMBL/GenBank/DDBJ whole genome shotgun (WGS) entry which is preliminary data.</text>
</comment>
<keyword evidence="2" id="KW-1185">Reference proteome</keyword>
<reference evidence="1 2" key="1">
    <citation type="submission" date="2019-03" db="EMBL/GenBank/DDBJ databases">
        <title>Genomic Encyclopedia of Type Strains, Phase IV (KMG-IV): sequencing the most valuable type-strain genomes for metagenomic binning, comparative biology and taxonomic classification.</title>
        <authorList>
            <person name="Goeker M."/>
        </authorList>
    </citation>
    <scope>NUCLEOTIDE SEQUENCE [LARGE SCALE GENOMIC DNA]</scope>
    <source>
        <strain evidence="1 2">DSM 2132</strain>
    </source>
</reference>
<proteinExistence type="predicted"/>
<name>A0A4V2SPG7_RHOSA</name>
<evidence type="ECO:0000313" key="1">
    <source>
        <dbReference type="EMBL" id="TCP35156.1"/>
    </source>
</evidence>
<dbReference type="InParanoid" id="A0A4V2SPG7"/>
<protein>
    <submittedName>
        <fullName evidence="1">Uncharacterized protein</fullName>
    </submittedName>
</protein>
<sequence>MSNLAKLLADMNSSQDVGKRYQTDLNQLANDYDLSEPEKAALASGSEEKIRSAIGDKVGDFVIALIETP</sequence>
<dbReference type="AlphaFoldDB" id="A0A4V2SPG7"/>
<dbReference type="Proteomes" id="UP000295399">
    <property type="component" value="Unassembled WGS sequence"/>
</dbReference>
<evidence type="ECO:0000313" key="2">
    <source>
        <dbReference type="Proteomes" id="UP000295399"/>
    </source>
</evidence>
<organism evidence="1 2">
    <name type="scientific">Rhodothalassium salexigens DSM 2132</name>
    <dbReference type="NCBI Taxonomy" id="1188247"/>
    <lineage>
        <taxon>Bacteria</taxon>
        <taxon>Pseudomonadati</taxon>
        <taxon>Pseudomonadota</taxon>
        <taxon>Alphaproteobacteria</taxon>
        <taxon>Rhodothalassiales</taxon>
        <taxon>Rhodothalassiaceae</taxon>
        <taxon>Rhodothalassium</taxon>
    </lineage>
</organism>